<evidence type="ECO:0000256" key="8">
    <source>
        <dbReference type="SAM" id="Phobius"/>
    </source>
</evidence>
<feature type="transmembrane region" description="Helical" evidence="8">
    <location>
        <begin position="294"/>
        <end position="320"/>
    </location>
</feature>
<keyword evidence="5 8" id="KW-1133">Transmembrane helix</keyword>
<feature type="transmembrane region" description="Helical" evidence="8">
    <location>
        <begin position="246"/>
        <end position="263"/>
    </location>
</feature>
<evidence type="ECO:0000256" key="3">
    <source>
        <dbReference type="ARBA" id="ARBA00022679"/>
    </source>
</evidence>
<dbReference type="Pfam" id="PF26314">
    <property type="entry name" value="MptA_B_family"/>
    <property type="match status" value="1"/>
</dbReference>
<evidence type="ECO:0000256" key="1">
    <source>
        <dbReference type="ARBA" id="ARBA00004141"/>
    </source>
</evidence>
<name>A0ABU2J9B0_9ACTN</name>
<feature type="transmembrane region" description="Helical" evidence="8">
    <location>
        <begin position="403"/>
        <end position="421"/>
    </location>
</feature>
<feature type="transmembrane region" description="Helical" evidence="8">
    <location>
        <begin position="269"/>
        <end position="287"/>
    </location>
</feature>
<dbReference type="NCBIfam" id="NF038066">
    <property type="entry name" value="MptB"/>
    <property type="match status" value="1"/>
</dbReference>
<comment type="subcellular location">
    <subcellularLocation>
        <location evidence="1">Membrane</location>
        <topology evidence="1">Multi-pass membrane protein</topology>
    </subcellularLocation>
</comment>
<comment type="caution">
    <text evidence="9">The sequence shown here is derived from an EMBL/GenBank/DDBJ whole genome shotgun (WGS) entry which is preliminary data.</text>
</comment>
<accession>A0ABU2J9B0</accession>
<evidence type="ECO:0000256" key="6">
    <source>
        <dbReference type="ARBA" id="ARBA00023136"/>
    </source>
</evidence>
<reference evidence="10" key="1">
    <citation type="submission" date="2023-07" db="EMBL/GenBank/DDBJ databases">
        <title>30 novel species of actinomycetes from the DSMZ collection.</title>
        <authorList>
            <person name="Nouioui I."/>
        </authorList>
    </citation>
    <scope>NUCLEOTIDE SEQUENCE [LARGE SCALE GENOMIC DNA]</scope>
    <source>
        <strain evidence="10">DSM 44399</strain>
    </source>
</reference>
<dbReference type="InterPro" id="IPR049829">
    <property type="entry name" value="MptA/B-like"/>
</dbReference>
<feature type="transmembrane region" description="Helical" evidence="8">
    <location>
        <begin position="332"/>
        <end position="358"/>
    </location>
</feature>
<feature type="transmembrane region" description="Helical" evidence="8">
    <location>
        <begin position="127"/>
        <end position="149"/>
    </location>
</feature>
<evidence type="ECO:0000256" key="5">
    <source>
        <dbReference type="ARBA" id="ARBA00022989"/>
    </source>
</evidence>
<protein>
    <submittedName>
        <fullName evidence="9">Polyprenol phosphomannose-dependent alpha 1,6 mannosyltransferase MptB</fullName>
    </submittedName>
</protein>
<keyword evidence="4 8" id="KW-0812">Transmembrane</keyword>
<keyword evidence="6 8" id="KW-0472">Membrane</keyword>
<keyword evidence="3" id="KW-0808">Transferase</keyword>
<dbReference type="Proteomes" id="UP001183176">
    <property type="component" value="Unassembled WGS sequence"/>
</dbReference>
<comment type="similarity">
    <text evidence="7">Belongs to the MptA/B family.</text>
</comment>
<evidence type="ECO:0000256" key="7">
    <source>
        <dbReference type="ARBA" id="ARBA00043987"/>
    </source>
</evidence>
<proteinExistence type="inferred from homology"/>
<feature type="transmembrane region" description="Helical" evidence="8">
    <location>
        <begin position="428"/>
        <end position="447"/>
    </location>
</feature>
<organism evidence="9 10">
    <name type="scientific">Jatrophihabitans lederbergiae</name>
    <dbReference type="NCBI Taxonomy" id="3075547"/>
    <lineage>
        <taxon>Bacteria</taxon>
        <taxon>Bacillati</taxon>
        <taxon>Actinomycetota</taxon>
        <taxon>Actinomycetes</taxon>
        <taxon>Jatrophihabitantales</taxon>
        <taxon>Jatrophihabitantaceae</taxon>
        <taxon>Jatrophihabitans</taxon>
    </lineage>
</organism>
<evidence type="ECO:0000313" key="9">
    <source>
        <dbReference type="EMBL" id="MDT0261336.1"/>
    </source>
</evidence>
<feature type="transmembrane region" description="Helical" evidence="8">
    <location>
        <begin position="453"/>
        <end position="481"/>
    </location>
</feature>
<keyword evidence="10" id="KW-1185">Reference proteome</keyword>
<sequence>MTAGLQHNARQAPQAHASLRWLARSVDGWDVRRISHAGLLGTVLIALGSFGAGALPANDPTRHLPVIGLLRAGLPGLHAALALYYVGLVVLVTAWLVLGRLLLTGSTHGDTEIGAEVVAPSLLRRMLITWMVPLLFGMPLASSDLYSYAAQAQLARHGLDPYTTTPADLPTVDLGKFLDNVAWKWVDTPSPYGPLWVAISKWVATLTGDHALISVLLLRLLPFGAVVLTARLLPTLARHCGKRADLALWLAVANPLTLVHAVGGGHNDAVMVALIVCGLVVVTRPGANWRHLVAGVALMTLSAAVKSPGLVAVAFVVPVYLTGRAGLRPRDWVRHCAATVAVGVPVFALVSLIAGVGLGWTKQVSSGAPVINFMSIPTILAVGYRASIGAAHAGTMVDATVRHFRDAGSVVSGVLLIALWFRARRGAAIPLLALALVSVVVLGPAVQPWYFTWALTIGAVFLVAPKHVAWIAIASISLTLLTRPMGSSLEAAAYLPAVLAAALAARALLGPVVQRAPQR</sequence>
<dbReference type="EMBL" id="JAVREH010000007">
    <property type="protein sequence ID" value="MDT0261336.1"/>
    <property type="molecule type" value="Genomic_DNA"/>
</dbReference>
<gene>
    <name evidence="9" type="primary">mptB</name>
    <name evidence="9" type="ORF">RM423_08000</name>
</gene>
<keyword evidence="2 9" id="KW-0328">Glycosyltransferase</keyword>
<feature type="transmembrane region" description="Helical" evidence="8">
    <location>
        <begin position="211"/>
        <end position="234"/>
    </location>
</feature>
<feature type="transmembrane region" description="Helical" evidence="8">
    <location>
        <begin position="493"/>
        <end position="513"/>
    </location>
</feature>
<evidence type="ECO:0000313" key="10">
    <source>
        <dbReference type="Proteomes" id="UP001183176"/>
    </source>
</evidence>
<feature type="transmembrane region" description="Helical" evidence="8">
    <location>
        <begin position="77"/>
        <end position="98"/>
    </location>
</feature>
<feature type="transmembrane region" description="Helical" evidence="8">
    <location>
        <begin position="370"/>
        <end position="391"/>
    </location>
</feature>
<feature type="transmembrane region" description="Helical" evidence="8">
    <location>
        <begin position="37"/>
        <end position="57"/>
    </location>
</feature>
<dbReference type="RefSeq" id="WP_311422492.1">
    <property type="nucleotide sequence ID" value="NZ_JAVREH010000007.1"/>
</dbReference>
<evidence type="ECO:0000256" key="4">
    <source>
        <dbReference type="ARBA" id="ARBA00022692"/>
    </source>
</evidence>
<evidence type="ECO:0000256" key="2">
    <source>
        <dbReference type="ARBA" id="ARBA00022676"/>
    </source>
</evidence>
<dbReference type="GO" id="GO:0016757">
    <property type="term" value="F:glycosyltransferase activity"/>
    <property type="evidence" value="ECO:0007669"/>
    <property type="project" value="UniProtKB-KW"/>
</dbReference>